<proteinExistence type="predicted"/>
<gene>
    <name evidence="3" type="ORF">C8D82_11271</name>
</gene>
<dbReference type="PANTHER" id="PTHR43767">
    <property type="entry name" value="LONG-CHAIN-FATTY-ACID--COA LIGASE"/>
    <property type="match status" value="1"/>
</dbReference>
<dbReference type="PROSITE" id="PS00455">
    <property type="entry name" value="AMP_BINDING"/>
    <property type="match status" value="1"/>
</dbReference>
<dbReference type="GO" id="GO:0016878">
    <property type="term" value="F:acid-thiol ligase activity"/>
    <property type="evidence" value="ECO:0007669"/>
    <property type="project" value="UniProtKB-ARBA"/>
</dbReference>
<dbReference type="GeneID" id="78295221"/>
<dbReference type="Pfam" id="PF00501">
    <property type="entry name" value="AMP-binding"/>
    <property type="match status" value="1"/>
</dbReference>
<evidence type="ECO:0000259" key="1">
    <source>
        <dbReference type="Pfam" id="PF00501"/>
    </source>
</evidence>
<feature type="domain" description="AMP-dependent synthetase/ligase" evidence="1">
    <location>
        <begin position="17"/>
        <end position="342"/>
    </location>
</feature>
<dbReference type="AlphaFoldDB" id="A0A2U1B063"/>
<organism evidence="3 4">
    <name type="scientific">Victivallis vadensis</name>
    <dbReference type="NCBI Taxonomy" id="172901"/>
    <lineage>
        <taxon>Bacteria</taxon>
        <taxon>Pseudomonadati</taxon>
        <taxon>Lentisphaerota</taxon>
        <taxon>Lentisphaeria</taxon>
        <taxon>Victivallales</taxon>
        <taxon>Victivallaceae</taxon>
        <taxon>Victivallis</taxon>
    </lineage>
</organism>
<evidence type="ECO:0000313" key="4">
    <source>
        <dbReference type="Proteomes" id="UP000245959"/>
    </source>
</evidence>
<accession>A0A2U1B063</accession>
<dbReference type="InterPro" id="IPR020845">
    <property type="entry name" value="AMP-binding_CS"/>
</dbReference>
<dbReference type="InterPro" id="IPR000873">
    <property type="entry name" value="AMP-dep_synth/lig_dom"/>
</dbReference>
<dbReference type="SUPFAM" id="SSF56801">
    <property type="entry name" value="Acetyl-CoA synthetase-like"/>
    <property type="match status" value="1"/>
</dbReference>
<dbReference type="Gene3D" id="3.30.300.30">
    <property type="match status" value="1"/>
</dbReference>
<dbReference type="CDD" id="cd04433">
    <property type="entry name" value="AFD_class_I"/>
    <property type="match status" value="1"/>
</dbReference>
<comment type="caution">
    <text evidence="3">The sequence shown here is derived from an EMBL/GenBank/DDBJ whole genome shotgun (WGS) entry which is preliminary data.</text>
</comment>
<dbReference type="RefSeq" id="WP_165832956.1">
    <property type="nucleotide sequence ID" value="NZ_CABMMC010000025.1"/>
</dbReference>
<evidence type="ECO:0000313" key="3">
    <source>
        <dbReference type="EMBL" id="PVY42074.1"/>
    </source>
</evidence>
<sequence length="475" mass="51938">MNIYAEIRREVGAYNGVAVADGGAELTYQGLFRLVDATAARLRAFGIGRDFRVGVEVENSAGYIALSLAILSLDAVIVPVSVNVPAEETLEIVRRIELNALIASQPLPGVAGREFEVTPELKLQAAVFEGVPVASLALGEGKQAAFIRFSSGTTGLSKGVVLSHRAVLERTAACTRLRIGEGETVLWVLDMAFHFVVTIILFLRRRALIAVARAPLERTMAETLRLRPVRLLYATPYHYRLMTGSPDFPPECLNSVKQAVSTAMRLTAAEAEAFTRKFNVPLTQAYGIIEVGLPCLNDDIAGERVDSVGRLQQAYRLRLDGAGADGVGEILLRGPGMFDAYFSPFALRTELEPDGWFRTGDLGRVDSEGYLFIVGRAKNLINFMGMKIFPYEVETVLNAFPGVKESRVSGVETPGYGELPAAELVLEPGAEWSEEFRQRLRRHCFARLSGYKVPKEFAVVASIPRTASGKIVRKK</sequence>
<dbReference type="InterPro" id="IPR025110">
    <property type="entry name" value="AMP-bd_C"/>
</dbReference>
<dbReference type="Gene3D" id="3.40.50.12780">
    <property type="entry name" value="N-terminal domain of ligase-like"/>
    <property type="match status" value="1"/>
</dbReference>
<dbReference type="InterPro" id="IPR045851">
    <property type="entry name" value="AMP-bd_C_sf"/>
</dbReference>
<keyword evidence="4" id="KW-1185">Reference proteome</keyword>
<dbReference type="InterPro" id="IPR050237">
    <property type="entry name" value="ATP-dep_AMP-bd_enzyme"/>
</dbReference>
<protein>
    <submittedName>
        <fullName evidence="3">Long-chain acyl-CoA synthetase</fullName>
    </submittedName>
</protein>
<evidence type="ECO:0000259" key="2">
    <source>
        <dbReference type="Pfam" id="PF13193"/>
    </source>
</evidence>
<dbReference type="PANTHER" id="PTHR43767:SF1">
    <property type="entry name" value="NONRIBOSOMAL PEPTIDE SYNTHASE PES1 (EUROFUNG)-RELATED"/>
    <property type="match status" value="1"/>
</dbReference>
<feature type="domain" description="AMP-binding enzyme C-terminal" evidence="2">
    <location>
        <begin position="392"/>
        <end position="470"/>
    </location>
</feature>
<dbReference type="Pfam" id="PF13193">
    <property type="entry name" value="AMP-binding_C"/>
    <property type="match status" value="1"/>
</dbReference>
<reference evidence="3 4" key="1">
    <citation type="submission" date="2018-04" db="EMBL/GenBank/DDBJ databases">
        <title>Genomic Encyclopedia of Type Strains, Phase IV (KMG-IV): sequencing the most valuable type-strain genomes for metagenomic binning, comparative biology and taxonomic classification.</title>
        <authorList>
            <person name="Goeker M."/>
        </authorList>
    </citation>
    <scope>NUCLEOTIDE SEQUENCE [LARGE SCALE GENOMIC DNA]</scope>
    <source>
        <strain evidence="3 4">DSM 14823</strain>
    </source>
</reference>
<dbReference type="InterPro" id="IPR042099">
    <property type="entry name" value="ANL_N_sf"/>
</dbReference>
<dbReference type="EMBL" id="QEKH01000012">
    <property type="protein sequence ID" value="PVY42074.1"/>
    <property type="molecule type" value="Genomic_DNA"/>
</dbReference>
<name>A0A2U1B063_9BACT</name>
<dbReference type="Proteomes" id="UP000245959">
    <property type="component" value="Unassembled WGS sequence"/>
</dbReference>